<feature type="compositionally biased region" description="Polar residues" evidence="10">
    <location>
        <begin position="892"/>
        <end position="907"/>
    </location>
</feature>
<dbReference type="GO" id="GO:0005886">
    <property type="term" value="C:plasma membrane"/>
    <property type="evidence" value="ECO:0007669"/>
    <property type="project" value="UniProtKB-ARBA"/>
</dbReference>
<feature type="domain" description="Fibronectin type-III" evidence="13">
    <location>
        <begin position="609"/>
        <end position="712"/>
    </location>
</feature>
<feature type="signal peptide" evidence="12">
    <location>
        <begin position="1"/>
        <end position="33"/>
    </location>
</feature>
<comment type="subcellular location">
    <subcellularLocation>
        <location evidence="1">Membrane</location>
        <topology evidence="1">Single-pass type I membrane protein</topology>
    </subcellularLocation>
</comment>
<dbReference type="SUPFAM" id="SSF49265">
    <property type="entry name" value="Fibronectin type III"/>
    <property type="match status" value="2"/>
</dbReference>
<comment type="similarity">
    <text evidence="2">Belongs to the type I cytokine receptor family. Type 2 subfamily.</text>
</comment>
<dbReference type="InterPro" id="IPR048497">
    <property type="entry name" value="LIF-R-like_Ig-like"/>
</dbReference>
<sequence length="987" mass="109323">MPHLSVNPSSKPNCSTVWLISVLLGLLAVHTNANDVLTVPQQVSLSTNMDSQQLSISWVAGAATTFDLMILRTELNESVFYETVSVMVSQLSGRHEWNWTSVEPLQCTSLSIKVRSREGQSTSEWSNTEILQGSDLPSEEEWQMFPLDRVVPVGANTTFCCIVKEGEQFGTINYGNTVMNTTRLSRRSYATTVVNQGLSRTSGTNVICYNSFKELKIGAVLFVGYPPLLSDFVCETHDLTSAVCLWNERNTNLNTKTRGTRHMLNNRTFTLSWSRNPKKECRVDHWEGNWTLVAVNPLGQYSLTDSAELSHRVTPVAPENLTSVAHAMNATVLWQWKYDGYSSLALVCQVELTSQGYKTNHTFSGVDLRAVVLPDLYPYEDYSVQVRCGAQQNFWKWGSWSETMSFKSSSIVPEAPDMWVWMNKDYTGQVFWKPLTRRQSRGLMTGYEVTLWSPGESLQHTDILPPDTFAVPVNLTLMATASSDNMVMATVTAKNTEGVSLPASVLIHLRLTDTDPRAVSQAVYTDSGFSLFWQSDVNTTCAYVVEWHNASCKWNCPVDWIKVAPGNTNVSIESANFQPGVRYNFSLYSSSSEAPELLQRWQGYMQELVPSSPVLSLLTTQEDSDILLTWGHIPLVNRRGFLLGYNIYISSGSQLTLLANLSDPGSRSYTVKGLSEGSYKFTVKAYTSAGEDTGATASIMLEPFTDWLILEILASLGVTALFLVIVTFLCYKKRKWVKKAFYPDIPEPKLPGDWSRSQAPLDVKPPHHSLVHMVERPEWDSSKEALVVIPEEDEDEDGQGIGDELVDTDEPTSLRYYNQVVDERPIRPRYPDSSDSSASSLDSARTDVTYTGIHTSGSSFVFQLDPQGSSEGHQPQADPSFCAGGGGGYRPQMQSRVPSDDTGSASPNPFPEPQAASGYKPQSSWQMDSPVDDGEGRSRASSLGSPTSIASTLFLLPDGEDHTEEKRQPSSSSAATWLTNLLSSTKP</sequence>
<feature type="transmembrane region" description="Helical" evidence="11">
    <location>
        <begin position="707"/>
        <end position="731"/>
    </location>
</feature>
<gene>
    <name evidence="14" type="ORF">CesoFtcFv8_003573</name>
</gene>
<keyword evidence="9" id="KW-0325">Glycoprotein</keyword>
<keyword evidence="5" id="KW-0677">Repeat</keyword>
<feature type="chain" id="PRO_5042890241" description="Fibronectin type-III domain-containing protein" evidence="12">
    <location>
        <begin position="34"/>
        <end position="987"/>
    </location>
</feature>
<proteinExistence type="inferred from homology"/>
<evidence type="ECO:0000256" key="2">
    <source>
        <dbReference type="ARBA" id="ARBA00008921"/>
    </source>
</evidence>
<dbReference type="PANTHER" id="PTHR48423:SF1">
    <property type="entry name" value="INTERLEUKIN-27 RECEPTOR SUBUNIT ALPHA"/>
    <property type="match status" value="1"/>
</dbReference>
<feature type="compositionally biased region" description="Basic and acidic residues" evidence="10">
    <location>
        <begin position="821"/>
        <end position="832"/>
    </location>
</feature>
<name>A0AAN8HBB7_9TELE</name>
<dbReference type="SMART" id="SM00060">
    <property type="entry name" value="FN3"/>
    <property type="match status" value="2"/>
</dbReference>
<feature type="compositionally biased region" description="Acidic residues" evidence="10">
    <location>
        <begin position="791"/>
        <end position="810"/>
    </location>
</feature>
<evidence type="ECO:0000256" key="3">
    <source>
        <dbReference type="ARBA" id="ARBA00022692"/>
    </source>
</evidence>
<evidence type="ECO:0000256" key="1">
    <source>
        <dbReference type="ARBA" id="ARBA00004479"/>
    </source>
</evidence>
<evidence type="ECO:0000259" key="13">
    <source>
        <dbReference type="PROSITE" id="PS50853"/>
    </source>
</evidence>
<dbReference type="InterPro" id="IPR040817">
    <property type="entry name" value="LIFR_D2"/>
</dbReference>
<dbReference type="EMBL" id="JAULUE010002048">
    <property type="protein sequence ID" value="KAK5909664.1"/>
    <property type="molecule type" value="Genomic_DNA"/>
</dbReference>
<dbReference type="Gene3D" id="2.60.40.10">
    <property type="entry name" value="Immunoglobulins"/>
    <property type="match status" value="7"/>
</dbReference>
<dbReference type="AlphaFoldDB" id="A0AAN8HBB7"/>
<keyword evidence="7 11" id="KW-0472">Membrane</keyword>
<keyword evidence="6 11" id="KW-1133">Transmembrane helix</keyword>
<comment type="caution">
    <text evidence="14">The sequence shown here is derived from an EMBL/GenBank/DDBJ whole genome shotgun (WGS) entry which is preliminary data.</text>
</comment>
<evidence type="ECO:0000256" key="5">
    <source>
        <dbReference type="ARBA" id="ARBA00022737"/>
    </source>
</evidence>
<accession>A0AAN8HBB7</accession>
<keyword evidence="8" id="KW-0675">Receptor</keyword>
<evidence type="ECO:0000256" key="8">
    <source>
        <dbReference type="ARBA" id="ARBA00023170"/>
    </source>
</evidence>
<protein>
    <recommendedName>
        <fullName evidence="13">Fibronectin type-III domain-containing protein</fullName>
    </recommendedName>
</protein>
<dbReference type="InterPro" id="IPR036116">
    <property type="entry name" value="FN3_sf"/>
</dbReference>
<evidence type="ECO:0000313" key="14">
    <source>
        <dbReference type="EMBL" id="KAK5909664.1"/>
    </source>
</evidence>
<evidence type="ECO:0000256" key="4">
    <source>
        <dbReference type="ARBA" id="ARBA00022729"/>
    </source>
</evidence>
<evidence type="ECO:0000313" key="15">
    <source>
        <dbReference type="Proteomes" id="UP001335648"/>
    </source>
</evidence>
<organism evidence="14 15">
    <name type="scientific">Champsocephalus esox</name>
    <name type="common">pike icefish</name>
    <dbReference type="NCBI Taxonomy" id="159716"/>
    <lineage>
        <taxon>Eukaryota</taxon>
        <taxon>Metazoa</taxon>
        <taxon>Chordata</taxon>
        <taxon>Craniata</taxon>
        <taxon>Vertebrata</taxon>
        <taxon>Euteleostomi</taxon>
        <taxon>Actinopterygii</taxon>
        <taxon>Neopterygii</taxon>
        <taxon>Teleostei</taxon>
        <taxon>Neoteleostei</taxon>
        <taxon>Acanthomorphata</taxon>
        <taxon>Eupercaria</taxon>
        <taxon>Perciformes</taxon>
        <taxon>Notothenioidei</taxon>
        <taxon>Channichthyidae</taxon>
        <taxon>Champsocephalus</taxon>
    </lineage>
</organism>
<dbReference type="InterPro" id="IPR003961">
    <property type="entry name" value="FN3_dom"/>
</dbReference>
<dbReference type="PANTHER" id="PTHR48423">
    <property type="entry name" value="INTERLEUKIN-27 RECEPTOR SUBUNIT ALPHA"/>
    <property type="match status" value="1"/>
</dbReference>
<feature type="region of interest" description="Disordered" evidence="10">
    <location>
        <begin position="791"/>
        <end position="843"/>
    </location>
</feature>
<keyword evidence="15" id="KW-1185">Reference proteome</keyword>
<dbReference type="Pfam" id="PF21177">
    <property type="entry name" value="LIF-R_Ig-like"/>
    <property type="match status" value="1"/>
</dbReference>
<dbReference type="Pfam" id="PF17971">
    <property type="entry name" value="LIFR_D2"/>
    <property type="match status" value="1"/>
</dbReference>
<evidence type="ECO:0000256" key="10">
    <source>
        <dbReference type="SAM" id="MobiDB-lite"/>
    </source>
</evidence>
<dbReference type="InterPro" id="IPR013783">
    <property type="entry name" value="Ig-like_fold"/>
</dbReference>
<evidence type="ECO:0000256" key="6">
    <source>
        <dbReference type="ARBA" id="ARBA00022989"/>
    </source>
</evidence>
<keyword evidence="4 12" id="KW-0732">Signal</keyword>
<dbReference type="PROSITE" id="PS50853">
    <property type="entry name" value="FN3"/>
    <property type="match status" value="1"/>
</dbReference>
<evidence type="ECO:0000256" key="12">
    <source>
        <dbReference type="SAM" id="SignalP"/>
    </source>
</evidence>
<dbReference type="CDD" id="cd00063">
    <property type="entry name" value="FN3"/>
    <property type="match status" value="1"/>
</dbReference>
<evidence type="ECO:0000256" key="7">
    <source>
        <dbReference type="ARBA" id="ARBA00023136"/>
    </source>
</evidence>
<dbReference type="Proteomes" id="UP001335648">
    <property type="component" value="Unassembled WGS sequence"/>
</dbReference>
<feature type="region of interest" description="Disordered" evidence="10">
    <location>
        <begin position="861"/>
        <end position="987"/>
    </location>
</feature>
<reference evidence="14 15" key="1">
    <citation type="journal article" date="2023" name="Mol. Biol. Evol.">
        <title>Genomics of Secondarily Temperate Adaptation in the Only Non-Antarctic Icefish.</title>
        <authorList>
            <person name="Rivera-Colon A.G."/>
            <person name="Rayamajhi N."/>
            <person name="Minhas B.F."/>
            <person name="Madrigal G."/>
            <person name="Bilyk K.T."/>
            <person name="Yoon V."/>
            <person name="Hune M."/>
            <person name="Gregory S."/>
            <person name="Cheng C.H.C."/>
            <person name="Catchen J.M."/>
        </authorList>
    </citation>
    <scope>NUCLEOTIDE SEQUENCE [LARGE SCALE GENOMIC DNA]</scope>
    <source>
        <strain evidence="14">JC2023a</strain>
    </source>
</reference>
<feature type="compositionally biased region" description="Polar residues" evidence="10">
    <location>
        <begin position="861"/>
        <end position="873"/>
    </location>
</feature>
<keyword evidence="3 11" id="KW-0812">Transmembrane</keyword>
<feature type="compositionally biased region" description="Low complexity" evidence="10">
    <location>
        <begin position="833"/>
        <end position="843"/>
    </location>
</feature>
<evidence type="ECO:0000256" key="9">
    <source>
        <dbReference type="ARBA" id="ARBA00023180"/>
    </source>
</evidence>
<feature type="compositionally biased region" description="Polar residues" evidence="10">
    <location>
        <begin position="969"/>
        <end position="987"/>
    </location>
</feature>
<feature type="compositionally biased region" description="Basic and acidic residues" evidence="10">
    <location>
        <begin position="959"/>
        <end position="968"/>
    </location>
</feature>
<dbReference type="InterPro" id="IPR052672">
    <property type="entry name" value="Type1_Cytokine_Rcpt_Type2"/>
</dbReference>
<evidence type="ECO:0000256" key="11">
    <source>
        <dbReference type="SAM" id="Phobius"/>
    </source>
</evidence>
<feature type="compositionally biased region" description="Polar residues" evidence="10">
    <location>
        <begin position="939"/>
        <end position="951"/>
    </location>
</feature>